<dbReference type="Gene3D" id="3.40.190.290">
    <property type="match status" value="1"/>
</dbReference>
<evidence type="ECO:0000256" key="4">
    <source>
        <dbReference type="ARBA" id="ARBA00023163"/>
    </source>
</evidence>
<dbReference type="PANTHER" id="PTHR30126:SF94">
    <property type="entry name" value="LYSR FAMILY TRANSCRIPTIONAL REGULATOR"/>
    <property type="match status" value="1"/>
</dbReference>
<name>A0A0R3AV21_9PSED</name>
<dbReference type="CDD" id="cd05466">
    <property type="entry name" value="PBP2_LTTR_substrate"/>
    <property type="match status" value="1"/>
</dbReference>
<dbReference type="AlphaFoldDB" id="A0A0R3AV21"/>
<reference evidence="6 7" key="1">
    <citation type="submission" date="2015-02" db="EMBL/GenBank/DDBJ databases">
        <title>Two Pseudomonas sp. nov., isolated from raw milk.</title>
        <authorList>
            <person name="Wenning M."/>
            <person name="von Neubeck M."/>
            <person name="Huptas C."/>
            <person name="Scherer S."/>
        </authorList>
    </citation>
    <scope>NUCLEOTIDE SEQUENCE [LARGE SCALE GENOMIC DNA]</scope>
    <source>
        <strain evidence="6 7">DSM 29164</strain>
    </source>
</reference>
<protein>
    <submittedName>
        <fullName evidence="6">LysR family transcriptional regulator</fullName>
    </submittedName>
</protein>
<dbReference type="InterPro" id="IPR000847">
    <property type="entry name" value="LysR_HTH_N"/>
</dbReference>
<dbReference type="GO" id="GO:0000976">
    <property type="term" value="F:transcription cis-regulatory region binding"/>
    <property type="evidence" value="ECO:0007669"/>
    <property type="project" value="TreeGrafter"/>
</dbReference>
<dbReference type="Pfam" id="PF03466">
    <property type="entry name" value="LysR_substrate"/>
    <property type="match status" value="1"/>
</dbReference>
<sequence length="284" mass="31169">MNLFQLRAFDAVAREGSFTRAAARLFISQPAVTGHIKALEEHYQIALLRRTARRVELTEEGARLAAITRAIFGLVDEAQTILEANRQLLTGRLEVAADGPHLVMPMIASLRSRYPGITVNLRLGNAQETLAALLSEHADVAVLTEVEPRNGLHLQPLDESRICALVPAAHPWTKQPDGIELAQLHEVIMVLREPSSITRRTFDDACLAANVQPKVLLELDSREAVTEAVAAELGVGVVSSMEVSPDPRVHAVPILGDGLLNRHTLGCMERRRSLRLIQAFFELA</sequence>
<evidence type="ECO:0000256" key="3">
    <source>
        <dbReference type="ARBA" id="ARBA00023125"/>
    </source>
</evidence>
<dbReference type="Pfam" id="PF00126">
    <property type="entry name" value="HTH_1"/>
    <property type="match status" value="1"/>
</dbReference>
<dbReference type="SUPFAM" id="SSF46785">
    <property type="entry name" value="Winged helix' DNA-binding domain"/>
    <property type="match status" value="1"/>
</dbReference>
<dbReference type="InterPro" id="IPR017724">
    <property type="entry name" value="Tscrpt_reg_LysR"/>
</dbReference>
<gene>
    <name evidence="6" type="ORF">TX23_00330</name>
</gene>
<dbReference type="SUPFAM" id="SSF53850">
    <property type="entry name" value="Periplasmic binding protein-like II"/>
    <property type="match status" value="1"/>
</dbReference>
<feature type="domain" description="HTH lysR-type" evidence="5">
    <location>
        <begin position="1"/>
        <end position="58"/>
    </location>
</feature>
<dbReference type="PRINTS" id="PR00039">
    <property type="entry name" value="HTHLYSR"/>
</dbReference>
<comment type="caution">
    <text evidence="6">The sequence shown here is derived from an EMBL/GenBank/DDBJ whole genome shotgun (WGS) entry which is preliminary data.</text>
</comment>
<dbReference type="Proteomes" id="UP000050852">
    <property type="component" value="Unassembled WGS sequence"/>
</dbReference>
<accession>A0A0R3AV21</accession>
<dbReference type="OrthoDB" id="646694at2"/>
<dbReference type="EMBL" id="JYLN01000001">
    <property type="protein sequence ID" value="KRP74676.1"/>
    <property type="molecule type" value="Genomic_DNA"/>
</dbReference>
<comment type="similarity">
    <text evidence="1">Belongs to the LysR transcriptional regulatory family.</text>
</comment>
<dbReference type="NCBIfam" id="TIGR03339">
    <property type="entry name" value="phn_lysR"/>
    <property type="match status" value="1"/>
</dbReference>
<evidence type="ECO:0000256" key="1">
    <source>
        <dbReference type="ARBA" id="ARBA00009437"/>
    </source>
</evidence>
<dbReference type="PANTHER" id="PTHR30126">
    <property type="entry name" value="HTH-TYPE TRANSCRIPTIONAL REGULATOR"/>
    <property type="match status" value="1"/>
</dbReference>
<organism evidence="6 7">
    <name type="scientific">Pseudomonas paralactis</name>
    <dbReference type="NCBI Taxonomy" id="1615673"/>
    <lineage>
        <taxon>Bacteria</taxon>
        <taxon>Pseudomonadati</taxon>
        <taxon>Pseudomonadota</taxon>
        <taxon>Gammaproteobacteria</taxon>
        <taxon>Pseudomonadales</taxon>
        <taxon>Pseudomonadaceae</taxon>
        <taxon>Pseudomonas</taxon>
    </lineage>
</organism>
<dbReference type="PATRIC" id="fig|1615673.3.peg.986"/>
<keyword evidence="2" id="KW-0805">Transcription regulation</keyword>
<dbReference type="GO" id="GO:0003700">
    <property type="term" value="F:DNA-binding transcription factor activity"/>
    <property type="evidence" value="ECO:0007669"/>
    <property type="project" value="InterPro"/>
</dbReference>
<dbReference type="InterPro" id="IPR036390">
    <property type="entry name" value="WH_DNA-bd_sf"/>
</dbReference>
<dbReference type="InterPro" id="IPR005119">
    <property type="entry name" value="LysR_subst-bd"/>
</dbReference>
<keyword evidence="4" id="KW-0804">Transcription</keyword>
<evidence type="ECO:0000256" key="2">
    <source>
        <dbReference type="ARBA" id="ARBA00023015"/>
    </source>
</evidence>
<proteinExistence type="inferred from homology"/>
<evidence type="ECO:0000259" key="5">
    <source>
        <dbReference type="PROSITE" id="PS50931"/>
    </source>
</evidence>
<keyword evidence="3" id="KW-0238">DNA-binding</keyword>
<dbReference type="RefSeq" id="WP_057700523.1">
    <property type="nucleotide sequence ID" value="NZ_JYLN01000001.1"/>
</dbReference>
<evidence type="ECO:0000313" key="6">
    <source>
        <dbReference type="EMBL" id="KRP74676.1"/>
    </source>
</evidence>
<dbReference type="FunFam" id="1.10.10.10:FF:000001">
    <property type="entry name" value="LysR family transcriptional regulator"/>
    <property type="match status" value="1"/>
</dbReference>
<evidence type="ECO:0000313" key="7">
    <source>
        <dbReference type="Proteomes" id="UP000050852"/>
    </source>
</evidence>
<dbReference type="Gene3D" id="1.10.10.10">
    <property type="entry name" value="Winged helix-like DNA-binding domain superfamily/Winged helix DNA-binding domain"/>
    <property type="match status" value="1"/>
</dbReference>
<dbReference type="PROSITE" id="PS50931">
    <property type="entry name" value="HTH_LYSR"/>
    <property type="match status" value="1"/>
</dbReference>
<dbReference type="InterPro" id="IPR036388">
    <property type="entry name" value="WH-like_DNA-bd_sf"/>
</dbReference>